<name>K1LCL5_9LACT</name>
<dbReference type="Pfam" id="PF02142">
    <property type="entry name" value="MGS"/>
    <property type="match status" value="1"/>
</dbReference>
<dbReference type="PANTHER" id="PTHR11692">
    <property type="entry name" value="BIFUNCTIONAL PURINE BIOSYNTHESIS PROTEIN PURH"/>
    <property type="match status" value="1"/>
</dbReference>
<dbReference type="GO" id="GO:0006189">
    <property type="term" value="P:'de novo' IMP biosynthetic process"/>
    <property type="evidence" value="ECO:0007669"/>
    <property type="project" value="UniProtKB-UniRule"/>
</dbReference>
<dbReference type="EMBL" id="AGZE01000033">
    <property type="protein sequence ID" value="EKB54335.1"/>
    <property type="molecule type" value="Genomic_DNA"/>
</dbReference>
<comment type="pathway">
    <text evidence="2 8">Purine metabolism; IMP biosynthesis via de novo pathway; 5-formamido-1-(5-phospho-D-ribosyl)imidazole-4-carboxamide from 5-amino-1-(5-phospho-D-ribosyl)imidazole-4-carboxamide (10-formyl THF route): step 1/1.</text>
</comment>
<dbReference type="PROSITE" id="PS51855">
    <property type="entry name" value="MGS"/>
    <property type="match status" value="1"/>
</dbReference>
<dbReference type="InterPro" id="IPR011607">
    <property type="entry name" value="MGS-like_dom"/>
</dbReference>
<dbReference type="Gene3D" id="3.40.140.20">
    <property type="match status" value="2"/>
</dbReference>
<dbReference type="SMART" id="SM00851">
    <property type="entry name" value="MGS"/>
    <property type="match status" value="1"/>
</dbReference>
<dbReference type="SMART" id="SM00798">
    <property type="entry name" value="AICARFT_IMPCHas"/>
    <property type="match status" value="1"/>
</dbReference>
<dbReference type="PATRIC" id="fig|883112.3.peg.1257"/>
<dbReference type="NCBIfam" id="TIGR00355">
    <property type="entry name" value="purH"/>
    <property type="match status" value="1"/>
</dbReference>
<dbReference type="AlphaFoldDB" id="K1LCL5"/>
<evidence type="ECO:0000256" key="2">
    <source>
        <dbReference type="ARBA" id="ARBA00004954"/>
    </source>
</evidence>
<dbReference type="EC" id="2.1.2.3" evidence="8"/>
<dbReference type="UniPathway" id="UPA00074">
    <property type="reaction ID" value="UER00133"/>
</dbReference>
<sequence>MRALISVFNKENILEFAQALQNNDWEIVSTGGTYQLLKENGINVIAIDEVTQFPEILEGRVKTLNPYIHGGILFRRDIQEHRDVIDAHGIVPIDMVVNNLYPFEECLMKGEDHDTLIENIDIGGPSMIRAAAKNYQDVLIVTDPQDYSSVLDAVQDGPSLEFKEYLARKAFALTAHYDALIANYFAGRSEESIPYYMNKSFQLNEVLRYGENPHQAGAFYEDSDVSQKVNLKQLQGKQLSYNNLNDMYGAIKIAKNFDTTEGVVAVAVKHTNPCGIGWASTPEEAFAKAYECDTESIFGGIIALNEEVNAATARLMQEIFLEIIIAPSFSEEALEILSAKSNLRLMELPDFRTFELPKYSSREVLNGIIVQEYDRSEFPDNSLQFVTQKQPTEAQLEELKFAWQCVKGSASNSVVISKNKGTIGIGQGQTKRSWAVQEAIERSGDKIEGAVVASDGFFFEDTMELLHQAGVTAVIQPGGSKADPDVIRFADEHNMAVVFTGIRNFRH</sequence>
<dbReference type="PANTHER" id="PTHR11692:SF0">
    <property type="entry name" value="BIFUNCTIONAL PURINE BIOSYNTHESIS PROTEIN ATIC"/>
    <property type="match status" value="1"/>
</dbReference>
<dbReference type="SUPFAM" id="SSF52335">
    <property type="entry name" value="Methylglyoxal synthase-like"/>
    <property type="match status" value="1"/>
</dbReference>
<organism evidence="10 11">
    <name type="scientific">Falseniella ignava CCUG 37419</name>
    <dbReference type="NCBI Taxonomy" id="883112"/>
    <lineage>
        <taxon>Bacteria</taxon>
        <taxon>Bacillati</taxon>
        <taxon>Bacillota</taxon>
        <taxon>Bacilli</taxon>
        <taxon>Lactobacillales</taxon>
        <taxon>Aerococcaceae</taxon>
        <taxon>Falseniella</taxon>
    </lineage>
</organism>
<dbReference type="InterPro" id="IPR002695">
    <property type="entry name" value="PurH-like"/>
</dbReference>
<comment type="similarity">
    <text evidence="3 8">Belongs to the PurH family.</text>
</comment>
<dbReference type="InterPro" id="IPR036914">
    <property type="entry name" value="MGS-like_dom_sf"/>
</dbReference>
<evidence type="ECO:0000313" key="10">
    <source>
        <dbReference type="EMBL" id="EKB54335.1"/>
    </source>
</evidence>
<keyword evidence="4 8" id="KW-0808">Transferase</keyword>
<comment type="domain">
    <text evidence="8">The IMP cyclohydrolase activity resides in the N-terminal region.</text>
</comment>
<dbReference type="SUPFAM" id="SSF53927">
    <property type="entry name" value="Cytidine deaminase-like"/>
    <property type="match status" value="1"/>
</dbReference>
<dbReference type="CDD" id="cd01421">
    <property type="entry name" value="IMPCH"/>
    <property type="match status" value="1"/>
</dbReference>
<evidence type="ECO:0000256" key="1">
    <source>
        <dbReference type="ARBA" id="ARBA00004844"/>
    </source>
</evidence>
<evidence type="ECO:0000313" key="11">
    <source>
        <dbReference type="Proteomes" id="UP000005147"/>
    </source>
</evidence>
<evidence type="ECO:0000259" key="9">
    <source>
        <dbReference type="PROSITE" id="PS51855"/>
    </source>
</evidence>
<keyword evidence="5 8" id="KW-0658">Purine biosynthesis</keyword>
<dbReference type="GO" id="GO:0005829">
    <property type="term" value="C:cytosol"/>
    <property type="evidence" value="ECO:0007669"/>
    <property type="project" value="TreeGrafter"/>
</dbReference>
<comment type="catalytic activity">
    <reaction evidence="8">
        <text>IMP + H2O = 5-formamido-1-(5-phospho-D-ribosyl)imidazole-4-carboxamide</text>
        <dbReference type="Rhea" id="RHEA:18445"/>
        <dbReference type="ChEBI" id="CHEBI:15377"/>
        <dbReference type="ChEBI" id="CHEBI:58053"/>
        <dbReference type="ChEBI" id="CHEBI:58467"/>
        <dbReference type="EC" id="3.5.4.10"/>
    </reaction>
</comment>
<dbReference type="HOGENOM" id="CLU_016316_5_2_9"/>
<comment type="catalytic activity">
    <reaction evidence="8">
        <text>(6R)-10-formyltetrahydrofolate + 5-amino-1-(5-phospho-beta-D-ribosyl)imidazole-4-carboxamide = 5-formamido-1-(5-phospho-D-ribosyl)imidazole-4-carboxamide + (6S)-5,6,7,8-tetrahydrofolate</text>
        <dbReference type="Rhea" id="RHEA:22192"/>
        <dbReference type="ChEBI" id="CHEBI:57453"/>
        <dbReference type="ChEBI" id="CHEBI:58467"/>
        <dbReference type="ChEBI" id="CHEBI:58475"/>
        <dbReference type="ChEBI" id="CHEBI:195366"/>
        <dbReference type="EC" id="2.1.2.3"/>
    </reaction>
</comment>
<evidence type="ECO:0000256" key="5">
    <source>
        <dbReference type="ARBA" id="ARBA00022755"/>
    </source>
</evidence>
<dbReference type="GO" id="GO:0004643">
    <property type="term" value="F:phosphoribosylaminoimidazolecarboxamide formyltransferase activity"/>
    <property type="evidence" value="ECO:0007669"/>
    <property type="project" value="UniProtKB-UniRule"/>
</dbReference>
<protein>
    <recommendedName>
        <fullName evidence="8">Bifunctional purine biosynthesis protein PurH</fullName>
    </recommendedName>
    <domain>
        <recommendedName>
            <fullName evidence="8">Phosphoribosylaminoimidazolecarboxamide formyltransferase</fullName>
            <ecNumber evidence="8">2.1.2.3</ecNumber>
        </recommendedName>
        <alternativeName>
            <fullName evidence="8">AICAR transformylase</fullName>
        </alternativeName>
    </domain>
    <domain>
        <recommendedName>
            <fullName evidence="8">IMP cyclohydrolase</fullName>
            <ecNumber evidence="8">3.5.4.10</ecNumber>
        </recommendedName>
        <alternativeName>
            <fullName evidence="8">ATIC</fullName>
        </alternativeName>
        <alternativeName>
            <fullName evidence="8">IMP synthase</fullName>
        </alternativeName>
        <alternativeName>
            <fullName evidence="8">Inosinicase</fullName>
        </alternativeName>
    </domain>
</protein>
<dbReference type="eggNOG" id="COG0138">
    <property type="taxonomic scope" value="Bacteria"/>
</dbReference>
<dbReference type="Proteomes" id="UP000005147">
    <property type="component" value="Unassembled WGS sequence"/>
</dbReference>
<dbReference type="Gene3D" id="3.40.50.1380">
    <property type="entry name" value="Methylglyoxal synthase-like domain"/>
    <property type="match status" value="1"/>
</dbReference>
<evidence type="ECO:0000256" key="6">
    <source>
        <dbReference type="ARBA" id="ARBA00022801"/>
    </source>
</evidence>
<dbReference type="Pfam" id="PF01808">
    <property type="entry name" value="AICARFT_IMPCHas"/>
    <property type="match status" value="1"/>
</dbReference>
<evidence type="ECO:0000256" key="4">
    <source>
        <dbReference type="ARBA" id="ARBA00022679"/>
    </source>
</evidence>
<feature type="domain" description="MGS-like" evidence="9">
    <location>
        <begin position="1"/>
        <end position="142"/>
    </location>
</feature>
<evidence type="ECO:0000256" key="7">
    <source>
        <dbReference type="ARBA" id="ARBA00023268"/>
    </source>
</evidence>
<evidence type="ECO:0000256" key="3">
    <source>
        <dbReference type="ARBA" id="ARBA00007667"/>
    </source>
</evidence>
<comment type="caution">
    <text evidence="10">The sequence shown here is derived from an EMBL/GenBank/DDBJ whole genome shotgun (WGS) entry which is preliminary data.</text>
</comment>
<keyword evidence="7 8" id="KW-0511">Multifunctional enzyme</keyword>
<evidence type="ECO:0000256" key="8">
    <source>
        <dbReference type="HAMAP-Rule" id="MF_00139"/>
    </source>
</evidence>
<accession>K1LCL5</accession>
<gene>
    <name evidence="8" type="primary">purH</name>
    <name evidence="10" type="ORF">HMPREF9707_01263</name>
</gene>
<dbReference type="EC" id="3.5.4.10" evidence="8"/>
<dbReference type="InterPro" id="IPR024051">
    <property type="entry name" value="AICAR_Tfase_dup_dom_sf"/>
</dbReference>
<dbReference type="FunFam" id="3.40.50.1380:FF:000001">
    <property type="entry name" value="Bifunctional purine biosynthesis protein PurH"/>
    <property type="match status" value="1"/>
</dbReference>
<dbReference type="STRING" id="883112.HMPREF9707_01263"/>
<keyword evidence="6 8" id="KW-0378">Hydrolase</keyword>
<dbReference type="InterPro" id="IPR016193">
    <property type="entry name" value="Cytidine_deaminase-like"/>
</dbReference>
<keyword evidence="11" id="KW-1185">Reference proteome</keyword>
<comment type="pathway">
    <text evidence="1 8">Purine metabolism; IMP biosynthesis via de novo pathway; IMP from 5-formamido-1-(5-phospho-D-ribosyl)imidazole-4-carboxamide: step 1/1.</text>
</comment>
<dbReference type="PIRSF" id="PIRSF000414">
    <property type="entry name" value="AICARFT_IMPCHas"/>
    <property type="match status" value="1"/>
</dbReference>
<proteinExistence type="inferred from homology"/>
<reference evidence="10 11" key="1">
    <citation type="submission" date="2012-07" db="EMBL/GenBank/DDBJ databases">
        <title>The Genome Sequence of Facklamia ignava CCUG 37419.</title>
        <authorList>
            <consortium name="The Broad Institute Genome Sequencing Platform"/>
            <person name="Earl A."/>
            <person name="Ward D."/>
            <person name="Feldgarden M."/>
            <person name="Gevers D."/>
            <person name="Huys G."/>
            <person name="Walker B."/>
            <person name="Young S.K."/>
            <person name="Zeng Q."/>
            <person name="Gargeya S."/>
            <person name="Fitzgerald M."/>
            <person name="Haas B."/>
            <person name="Abouelleil A."/>
            <person name="Alvarado L."/>
            <person name="Arachchi H.M."/>
            <person name="Berlin A.M."/>
            <person name="Chapman S.B."/>
            <person name="Goldberg J."/>
            <person name="Griggs A."/>
            <person name="Gujja S."/>
            <person name="Hansen M."/>
            <person name="Howarth C."/>
            <person name="Imamovic A."/>
            <person name="Larimer J."/>
            <person name="McCowen C."/>
            <person name="Montmayeur A."/>
            <person name="Murphy C."/>
            <person name="Neiman D."/>
            <person name="Pearson M."/>
            <person name="Priest M."/>
            <person name="Roberts A."/>
            <person name="Saif S."/>
            <person name="Shea T."/>
            <person name="Sisk P."/>
            <person name="Sykes S."/>
            <person name="Wortman J."/>
            <person name="Nusbaum C."/>
            <person name="Birren B."/>
        </authorList>
    </citation>
    <scope>NUCLEOTIDE SEQUENCE [LARGE SCALE GENOMIC DNA]</scope>
    <source>
        <strain evidence="10 11">CCUG 37419</strain>
    </source>
</reference>
<dbReference type="NCBIfam" id="NF002049">
    <property type="entry name" value="PRK00881.1"/>
    <property type="match status" value="1"/>
</dbReference>
<dbReference type="GO" id="GO:0003937">
    <property type="term" value="F:IMP cyclohydrolase activity"/>
    <property type="evidence" value="ECO:0007669"/>
    <property type="project" value="UniProtKB-UniRule"/>
</dbReference>
<dbReference type="RefSeq" id="WP_006701906.1">
    <property type="nucleotide sequence ID" value="NZ_JH932301.1"/>
</dbReference>
<dbReference type="HAMAP" id="MF_00139">
    <property type="entry name" value="PurH"/>
    <property type="match status" value="1"/>
</dbReference>